<proteinExistence type="predicted"/>
<dbReference type="RefSeq" id="WP_087111169.1">
    <property type="nucleotide sequence ID" value="NZ_CBCSCN010000006.1"/>
</dbReference>
<accession>A0A1X7AP24</accession>
<evidence type="ECO:0000259" key="1">
    <source>
        <dbReference type="PROSITE" id="PS51352"/>
    </source>
</evidence>
<dbReference type="AlphaFoldDB" id="A0A1X7AP24"/>
<dbReference type="InterPro" id="IPR013766">
    <property type="entry name" value="Thioredoxin_domain"/>
</dbReference>
<protein>
    <submittedName>
        <fullName evidence="2">AhpC/TSA family protein</fullName>
    </submittedName>
</protein>
<dbReference type="OrthoDB" id="9809746at2"/>
<dbReference type="GO" id="GO:0016491">
    <property type="term" value="F:oxidoreductase activity"/>
    <property type="evidence" value="ECO:0007669"/>
    <property type="project" value="InterPro"/>
</dbReference>
<dbReference type="InterPro" id="IPR036249">
    <property type="entry name" value="Thioredoxin-like_sf"/>
</dbReference>
<dbReference type="SUPFAM" id="SSF52833">
    <property type="entry name" value="Thioredoxin-like"/>
    <property type="match status" value="1"/>
</dbReference>
<evidence type="ECO:0000313" key="2">
    <source>
        <dbReference type="EMBL" id="SMA48869.1"/>
    </source>
</evidence>
<dbReference type="Gene3D" id="3.40.30.10">
    <property type="entry name" value="Glutaredoxin"/>
    <property type="match status" value="1"/>
</dbReference>
<keyword evidence="3" id="KW-1185">Reference proteome</keyword>
<dbReference type="Pfam" id="PF00578">
    <property type="entry name" value="AhpC-TSA"/>
    <property type="match status" value="1"/>
</dbReference>
<sequence length="196" mass="22528">MLSKREHLKLRAVEILDEYIERQITPVGTLLPEATLTTFTGERVSVKNLYRQKPLLLAFMRASWCPYCRGQVTMLNGMASTFKAIGCEMAIITRETPEESEFQSNEITLVSDVGNEFGKKLNMTYYATEEITRIYKELGIVDPVEGYWDTSELNVPATFIVTPDDGRIIFKHARRDYTRRATGSQIIRELSRLNNY</sequence>
<dbReference type="EMBL" id="FWPT01000006">
    <property type="protein sequence ID" value="SMA48869.1"/>
    <property type="molecule type" value="Genomic_DNA"/>
</dbReference>
<dbReference type="Proteomes" id="UP000196573">
    <property type="component" value="Unassembled WGS sequence"/>
</dbReference>
<name>A0A1X7AP24_9GAMM</name>
<organism evidence="2 3">
    <name type="scientific">Parendozoicomonas haliclonae</name>
    <dbReference type="NCBI Taxonomy" id="1960125"/>
    <lineage>
        <taxon>Bacteria</taxon>
        <taxon>Pseudomonadati</taxon>
        <taxon>Pseudomonadota</taxon>
        <taxon>Gammaproteobacteria</taxon>
        <taxon>Oceanospirillales</taxon>
        <taxon>Endozoicomonadaceae</taxon>
        <taxon>Parendozoicomonas</taxon>
    </lineage>
</organism>
<evidence type="ECO:0000313" key="3">
    <source>
        <dbReference type="Proteomes" id="UP000196573"/>
    </source>
</evidence>
<dbReference type="InterPro" id="IPR000866">
    <property type="entry name" value="AhpC/TSA"/>
</dbReference>
<feature type="domain" description="Thioredoxin" evidence="1">
    <location>
        <begin position="25"/>
        <end position="195"/>
    </location>
</feature>
<dbReference type="GO" id="GO:0016209">
    <property type="term" value="F:antioxidant activity"/>
    <property type="evidence" value="ECO:0007669"/>
    <property type="project" value="InterPro"/>
</dbReference>
<reference evidence="2 3" key="1">
    <citation type="submission" date="2017-03" db="EMBL/GenBank/DDBJ databases">
        <authorList>
            <person name="Afonso C.L."/>
            <person name="Miller P.J."/>
            <person name="Scott M.A."/>
            <person name="Spackman E."/>
            <person name="Goraichik I."/>
            <person name="Dimitrov K.M."/>
            <person name="Suarez D.L."/>
            <person name="Swayne D.E."/>
        </authorList>
    </citation>
    <scope>NUCLEOTIDE SEQUENCE [LARGE SCALE GENOMIC DNA]</scope>
    <source>
        <strain evidence="2">SB41UT1</strain>
    </source>
</reference>
<dbReference type="CDD" id="cd02970">
    <property type="entry name" value="PRX_like2"/>
    <property type="match status" value="1"/>
</dbReference>
<gene>
    <name evidence="2" type="ORF">EHSB41UT_02941</name>
</gene>
<dbReference type="PROSITE" id="PS51352">
    <property type="entry name" value="THIOREDOXIN_2"/>
    <property type="match status" value="1"/>
</dbReference>